<sequence>MQGFSQSEVALQKMGSSGFIYLVSAVLDPRTRLTLFSIGEESTNAISAVKRHYSEYHTPTSQSAVINHDNGEVASTREYFHQLKKRR</sequence>
<dbReference type="AlphaFoldDB" id="A0A915YVZ1"/>
<proteinExistence type="predicted"/>
<dbReference type="Proteomes" id="UP000684084">
    <property type="component" value="Unassembled WGS sequence"/>
</dbReference>
<gene>
    <name evidence="1" type="ORF">CHRIB12_LOCUS3895</name>
</gene>
<evidence type="ECO:0000313" key="1">
    <source>
        <dbReference type="EMBL" id="CAB5343847.1"/>
    </source>
</evidence>
<dbReference type="OrthoDB" id="2346218at2759"/>
<evidence type="ECO:0000313" key="2">
    <source>
        <dbReference type="Proteomes" id="UP000684084"/>
    </source>
</evidence>
<reference evidence="1" key="1">
    <citation type="submission" date="2020-05" db="EMBL/GenBank/DDBJ databases">
        <authorList>
            <person name="Rincon C."/>
            <person name="Sanders R I."/>
            <person name="Robbins C."/>
            <person name="Chaturvedi A."/>
        </authorList>
    </citation>
    <scope>NUCLEOTIDE SEQUENCE</scope>
    <source>
        <strain evidence="1">CHB12</strain>
    </source>
</reference>
<dbReference type="EMBL" id="CAGKOT010000005">
    <property type="protein sequence ID" value="CAB5343847.1"/>
    <property type="molecule type" value="Genomic_DNA"/>
</dbReference>
<comment type="caution">
    <text evidence="1">The sequence shown here is derived from an EMBL/GenBank/DDBJ whole genome shotgun (WGS) entry which is preliminary data.</text>
</comment>
<organism evidence="1 2">
    <name type="scientific">Rhizophagus irregularis</name>
    <dbReference type="NCBI Taxonomy" id="588596"/>
    <lineage>
        <taxon>Eukaryota</taxon>
        <taxon>Fungi</taxon>
        <taxon>Fungi incertae sedis</taxon>
        <taxon>Mucoromycota</taxon>
        <taxon>Glomeromycotina</taxon>
        <taxon>Glomeromycetes</taxon>
        <taxon>Glomerales</taxon>
        <taxon>Glomeraceae</taxon>
        <taxon>Rhizophagus</taxon>
    </lineage>
</organism>
<name>A0A915YVZ1_9GLOM</name>
<dbReference type="VEuPathDB" id="FungiDB:RhiirFUN_024376"/>
<accession>A0A915YVZ1</accession>
<protein>
    <submittedName>
        <fullName evidence="1">Uncharacterized protein</fullName>
    </submittedName>
</protein>